<proteinExistence type="predicted"/>
<protein>
    <submittedName>
        <fullName evidence="2">Uncharacterized protein</fullName>
    </submittedName>
</protein>
<evidence type="ECO:0000313" key="2">
    <source>
        <dbReference type="EMBL" id="SVA93006.1"/>
    </source>
</evidence>
<reference evidence="2" key="1">
    <citation type="submission" date="2018-05" db="EMBL/GenBank/DDBJ databases">
        <authorList>
            <person name="Lanie J.A."/>
            <person name="Ng W.-L."/>
            <person name="Kazmierczak K.M."/>
            <person name="Andrzejewski T.M."/>
            <person name="Davidsen T.M."/>
            <person name="Wayne K.J."/>
            <person name="Tettelin H."/>
            <person name="Glass J.I."/>
            <person name="Rusch D."/>
            <person name="Podicherti R."/>
            <person name="Tsui H.-C.T."/>
            <person name="Winkler M.E."/>
        </authorList>
    </citation>
    <scope>NUCLEOTIDE SEQUENCE</scope>
</reference>
<dbReference type="EMBL" id="UINC01022749">
    <property type="protein sequence ID" value="SVA93006.1"/>
    <property type="molecule type" value="Genomic_DNA"/>
</dbReference>
<evidence type="ECO:0000256" key="1">
    <source>
        <dbReference type="SAM" id="MobiDB-lite"/>
    </source>
</evidence>
<feature type="region of interest" description="Disordered" evidence="1">
    <location>
        <begin position="1"/>
        <end position="23"/>
    </location>
</feature>
<name>A0A381ZUT0_9ZZZZ</name>
<accession>A0A381ZUT0</accession>
<dbReference type="AlphaFoldDB" id="A0A381ZUT0"/>
<gene>
    <name evidence="2" type="ORF">METZ01_LOCUS145860</name>
</gene>
<sequence>MSYWQFSRTQESATSVPTFGPSSGEKNNYPIVVILFVTALCGRLPDPASKQFRTKFPYLTTGCCLIWFIAEPQAIHLPSKIQTGIVPSKWADRQRY</sequence>
<organism evidence="2">
    <name type="scientific">marine metagenome</name>
    <dbReference type="NCBI Taxonomy" id="408172"/>
    <lineage>
        <taxon>unclassified sequences</taxon>
        <taxon>metagenomes</taxon>
        <taxon>ecological metagenomes</taxon>
    </lineage>
</organism>